<gene>
    <name evidence="4" type="ORF">K6K41_02570</name>
</gene>
<evidence type="ECO:0000256" key="1">
    <source>
        <dbReference type="SAM" id="Phobius"/>
    </source>
</evidence>
<dbReference type="SMART" id="SM00327">
    <property type="entry name" value="VWA"/>
    <property type="match status" value="1"/>
</dbReference>
<keyword evidence="1" id="KW-0812">Transmembrane</keyword>
<name>A0A9E6UNU0_9HYPH</name>
<dbReference type="SMART" id="SM00609">
    <property type="entry name" value="VIT"/>
    <property type="match status" value="1"/>
</dbReference>
<dbReference type="NCBIfam" id="TIGR03788">
    <property type="entry name" value="marine_srt_targ"/>
    <property type="match status" value="1"/>
</dbReference>
<feature type="domain" description="VIT" evidence="3">
    <location>
        <begin position="71"/>
        <end position="199"/>
    </location>
</feature>
<dbReference type="PROSITE" id="PS51468">
    <property type="entry name" value="VIT"/>
    <property type="match status" value="1"/>
</dbReference>
<evidence type="ECO:0000259" key="3">
    <source>
        <dbReference type="PROSITE" id="PS51468"/>
    </source>
</evidence>
<keyword evidence="1" id="KW-1133">Transmembrane helix</keyword>
<dbReference type="RefSeq" id="WP_261403790.1">
    <property type="nucleotide sequence ID" value="NZ_JBHRXS010000004.1"/>
</dbReference>
<dbReference type="Pfam" id="PF13768">
    <property type="entry name" value="VWA_3"/>
    <property type="match status" value="1"/>
</dbReference>
<dbReference type="Gene3D" id="3.40.50.410">
    <property type="entry name" value="von Willebrand factor, type A domain"/>
    <property type="match status" value="1"/>
</dbReference>
<dbReference type="PROSITE" id="PS50234">
    <property type="entry name" value="VWFA"/>
    <property type="match status" value="1"/>
</dbReference>
<dbReference type="AlphaFoldDB" id="A0A9E6UNU0"/>
<reference evidence="4" key="1">
    <citation type="submission" date="2021-08" db="EMBL/GenBank/DDBJ databases">
        <authorList>
            <person name="Zhang H."/>
            <person name="Xu M."/>
            <person name="Yu Z."/>
            <person name="Yang L."/>
            <person name="Cai Y."/>
        </authorList>
    </citation>
    <scope>NUCLEOTIDE SEQUENCE</scope>
    <source>
        <strain evidence="4">CHL1</strain>
    </source>
</reference>
<dbReference type="InterPro" id="IPR036465">
    <property type="entry name" value="vWFA_dom_sf"/>
</dbReference>
<dbReference type="InterPro" id="IPR013694">
    <property type="entry name" value="VIT"/>
</dbReference>
<keyword evidence="1" id="KW-0472">Membrane</keyword>
<feature type="transmembrane region" description="Helical" evidence="1">
    <location>
        <begin position="25"/>
        <end position="50"/>
    </location>
</feature>
<dbReference type="EMBL" id="CP081869">
    <property type="protein sequence ID" value="QZO00619.1"/>
    <property type="molecule type" value="Genomic_DNA"/>
</dbReference>
<dbReference type="SUPFAM" id="SSF53300">
    <property type="entry name" value="vWA-like"/>
    <property type="match status" value="1"/>
</dbReference>
<evidence type="ECO:0000313" key="4">
    <source>
        <dbReference type="EMBL" id="QZO00619.1"/>
    </source>
</evidence>
<evidence type="ECO:0000313" key="5">
    <source>
        <dbReference type="Proteomes" id="UP000825701"/>
    </source>
</evidence>
<dbReference type="CDD" id="cd01461">
    <property type="entry name" value="vWA_interalpha_trypsin_inhibitor"/>
    <property type="match status" value="1"/>
</dbReference>
<organism evidence="4 5">
    <name type="scientific">Chenggangzhangella methanolivorans</name>
    <dbReference type="NCBI Taxonomy" id="1437009"/>
    <lineage>
        <taxon>Bacteria</taxon>
        <taxon>Pseudomonadati</taxon>
        <taxon>Pseudomonadota</taxon>
        <taxon>Alphaproteobacteria</taxon>
        <taxon>Hyphomicrobiales</taxon>
        <taxon>Methylopilaceae</taxon>
        <taxon>Chenggangzhangella</taxon>
    </lineage>
</organism>
<sequence length="767" mass="81415">MDISLPPLRLSDFTLPSPMARARRVVARIAIAATLGIAGLGGLIVATVAANASEARSAQAFVKPADMTSGALLLKGAEPGKFVEAPQVRADYDVTVSGPTMRTRVTQAFTNPTDGWVEGVYVYPLPEKGAVDAMTLVIGDRVIVADVKKREEAKEIYEAAKRDGKTAALTEQERPNLFTNSVANIGPGETVLVRIEYQAPVHQDAERMSLRIPLVVAPRYVPKPLVTEVSMDAVGGWGVVDPAPDRGRITPPVNDPRETAPTNPVSITVRLNAGFRLGEVASSTHKIKVDGTDEAARTVTLDAADVPADRDFELAWTAASGPTPSVGLFRESVGGSDYVVAYVTPPTGAAKEEKRPRETIFVIDNSGSMSGPSMGQAKASLAFALDRLTPADRFDVIRFDDTMERLFLDTVAATPENVAKAKAFVARLSAEGGTEMLPPLKAALFDPRPNDAARVRQIVFLTDGAIGDEQRMFDAIASGRGRSRLFMVGIGSAPNSFLMTRAAELGRGTFTHIGSTEEVDARMRELFAKLESPVITSLTAAFSEGAADMTPRTLPDIYRGEPLVMAARMAKVSGALEIGGLIGDQPWTVKLDLAKAAPGDGISKLWARRKIDDAEVSRTLRETGPEAADAEILKLALEHKLTTRLTSLVAVDQTPRRPAGATLTRAEVPLNLPAGWDFDAVFGKRPGSEQGPTVPGMRRADAQSKLERVAAMGVAASPAPLATPSPSAGANLPQTATDAELKLCAGLALILLAVGLLIIRPARRRAA</sequence>
<dbReference type="InterPro" id="IPR002035">
    <property type="entry name" value="VWF_A"/>
</dbReference>
<dbReference type="InterPro" id="IPR022440">
    <property type="entry name" value="CHP03788"/>
</dbReference>
<keyword evidence="5" id="KW-1185">Reference proteome</keyword>
<dbReference type="KEGG" id="cmet:K6K41_02570"/>
<protein>
    <submittedName>
        <fullName evidence="4">Marine proteobacterial sortase target protein</fullName>
    </submittedName>
</protein>
<proteinExistence type="predicted"/>
<feature type="domain" description="VWFA" evidence="2">
    <location>
        <begin position="358"/>
        <end position="530"/>
    </location>
</feature>
<dbReference type="PANTHER" id="PTHR45737:SF6">
    <property type="entry name" value="VON WILLEBRAND FACTOR A DOMAIN-CONTAINING PROTEIN 5A"/>
    <property type="match status" value="1"/>
</dbReference>
<dbReference type="PANTHER" id="PTHR45737">
    <property type="entry name" value="VON WILLEBRAND FACTOR A DOMAIN-CONTAINING PROTEIN 5A"/>
    <property type="match status" value="1"/>
</dbReference>
<accession>A0A9E6UNU0</accession>
<evidence type="ECO:0000259" key="2">
    <source>
        <dbReference type="PROSITE" id="PS50234"/>
    </source>
</evidence>
<dbReference type="Proteomes" id="UP000825701">
    <property type="component" value="Chromosome"/>
</dbReference>
<dbReference type="Pfam" id="PF08487">
    <property type="entry name" value="VIT"/>
    <property type="match status" value="1"/>
</dbReference>